<evidence type="ECO:0000313" key="3">
    <source>
        <dbReference type="Proteomes" id="UP000187012"/>
    </source>
</evidence>
<proteinExistence type="predicted"/>
<feature type="compositionally biased region" description="Basic and acidic residues" evidence="1">
    <location>
        <begin position="29"/>
        <end position="45"/>
    </location>
</feature>
<evidence type="ECO:0000313" key="2">
    <source>
        <dbReference type="EMBL" id="SIT38813.1"/>
    </source>
</evidence>
<organism evidence="2 3">
    <name type="scientific">Paraburkholderia ribeironis</name>
    <dbReference type="NCBI Taxonomy" id="1247936"/>
    <lineage>
        <taxon>Bacteria</taxon>
        <taxon>Pseudomonadati</taxon>
        <taxon>Pseudomonadota</taxon>
        <taxon>Betaproteobacteria</taxon>
        <taxon>Burkholderiales</taxon>
        <taxon>Burkholderiaceae</taxon>
        <taxon>Paraburkholderia</taxon>
    </lineage>
</organism>
<dbReference type="STRING" id="1247936.BN2475_170074"/>
<sequence length="59" mass="7098">MTRGRRKHWRVRLAFEPNRYSNEQLEKTYEQLSPRDARSTRHLSDAKPAMVMAVKRGKR</sequence>
<name>A0A1N7RVQ4_9BURK</name>
<accession>A0A1N7RVQ4</accession>
<dbReference type="Proteomes" id="UP000187012">
    <property type="component" value="Unassembled WGS sequence"/>
</dbReference>
<dbReference type="AlphaFoldDB" id="A0A1N7RVQ4"/>
<gene>
    <name evidence="2" type="ORF">BN2475_170074</name>
</gene>
<reference evidence="2 3" key="1">
    <citation type="submission" date="2016-12" db="EMBL/GenBank/DDBJ databases">
        <authorList>
            <person name="Song W.-J."/>
            <person name="Kurnit D.M."/>
        </authorList>
    </citation>
    <scope>NUCLEOTIDE SEQUENCE [LARGE SCALE GENOMIC DNA]</scope>
    <source>
        <strain evidence="2 3">STM7296</strain>
    </source>
</reference>
<evidence type="ECO:0000256" key="1">
    <source>
        <dbReference type="SAM" id="MobiDB-lite"/>
    </source>
</evidence>
<dbReference type="EMBL" id="CYGX02000017">
    <property type="protein sequence ID" value="SIT38813.1"/>
    <property type="molecule type" value="Genomic_DNA"/>
</dbReference>
<protein>
    <submittedName>
        <fullName evidence="2">Uncharacterized protein</fullName>
    </submittedName>
</protein>
<feature type="region of interest" description="Disordered" evidence="1">
    <location>
        <begin position="29"/>
        <end position="59"/>
    </location>
</feature>
<keyword evidence="3" id="KW-1185">Reference proteome</keyword>